<protein>
    <submittedName>
        <fullName evidence="3">Uncharacterized protein</fullName>
    </submittedName>
</protein>
<feature type="chain" id="PRO_5028916707" evidence="2">
    <location>
        <begin position="34"/>
        <end position="334"/>
    </location>
</feature>
<evidence type="ECO:0000256" key="1">
    <source>
        <dbReference type="ARBA" id="ARBA00006987"/>
    </source>
</evidence>
<dbReference type="InterPro" id="IPR005064">
    <property type="entry name" value="BUG"/>
</dbReference>
<evidence type="ECO:0000313" key="3">
    <source>
        <dbReference type="EMBL" id="CAB3832198.1"/>
    </source>
</evidence>
<evidence type="ECO:0000256" key="2">
    <source>
        <dbReference type="SAM" id="SignalP"/>
    </source>
</evidence>
<feature type="signal peptide" evidence="2">
    <location>
        <begin position="1"/>
        <end position="33"/>
    </location>
</feature>
<evidence type="ECO:0000313" key="4">
    <source>
        <dbReference type="Proteomes" id="UP000494272"/>
    </source>
</evidence>
<organism evidence="3 4">
    <name type="scientific">Achromobacter dolens</name>
    <dbReference type="NCBI Taxonomy" id="1287738"/>
    <lineage>
        <taxon>Bacteria</taxon>
        <taxon>Pseudomonadati</taxon>
        <taxon>Pseudomonadota</taxon>
        <taxon>Betaproteobacteria</taxon>
        <taxon>Burkholderiales</taxon>
        <taxon>Alcaligenaceae</taxon>
        <taxon>Achromobacter</taxon>
    </lineage>
</organism>
<dbReference type="Gene3D" id="3.40.190.10">
    <property type="entry name" value="Periplasmic binding protein-like II"/>
    <property type="match status" value="1"/>
</dbReference>
<keyword evidence="2" id="KW-0732">Signal</keyword>
<dbReference type="Gene3D" id="3.40.190.150">
    <property type="entry name" value="Bordetella uptake gene, domain 1"/>
    <property type="match status" value="1"/>
</dbReference>
<gene>
    <name evidence="3" type="ORF">LMG26841_01025</name>
</gene>
<accession>A0A6S7C581</accession>
<dbReference type="PIRSF" id="PIRSF017082">
    <property type="entry name" value="YflP"/>
    <property type="match status" value="1"/>
</dbReference>
<proteinExistence type="inferred from homology"/>
<dbReference type="AlphaFoldDB" id="A0A6S7C581"/>
<dbReference type="CDD" id="cd07012">
    <property type="entry name" value="PBP2_Bug_TTT"/>
    <property type="match status" value="1"/>
</dbReference>
<comment type="similarity">
    <text evidence="1">Belongs to the UPF0065 (bug) family.</text>
</comment>
<dbReference type="PANTHER" id="PTHR42928">
    <property type="entry name" value="TRICARBOXYLATE-BINDING PROTEIN"/>
    <property type="match status" value="1"/>
</dbReference>
<dbReference type="InterPro" id="IPR042100">
    <property type="entry name" value="Bug_dom1"/>
</dbReference>
<reference evidence="3 4" key="1">
    <citation type="submission" date="2020-04" db="EMBL/GenBank/DDBJ databases">
        <authorList>
            <person name="De Canck E."/>
        </authorList>
    </citation>
    <scope>NUCLEOTIDE SEQUENCE [LARGE SCALE GENOMIC DNA]</scope>
    <source>
        <strain evidence="3 4">LMG 26841</strain>
    </source>
</reference>
<dbReference type="SUPFAM" id="SSF53850">
    <property type="entry name" value="Periplasmic binding protein-like II"/>
    <property type="match status" value="1"/>
</dbReference>
<dbReference type="Proteomes" id="UP000494272">
    <property type="component" value="Unassembled WGS sequence"/>
</dbReference>
<sequence length="334" mass="34696">MNQTKGNSIMFKALPKLAVALAAALSLNPAAHAAPAYPAKPITLVVPFAPGGTVNLMGRLLANRMSEALGQTVIVENKPGGGGSIGANFVAKAAPDGYTLLLATMGQQSILPLISKNLPYNADKDFAPVALFSTVPNVLAVSRDAPAATVAELVAYGKANPGKLNMASAGIGSVNHLTGELFMFRSGARFEHVPYRGAGPATSDLLSGQVQVLFANLPNVLPYVKSGQVRVLAVASDKRSASIPDIPTLAEAGVKDAVVESWYGVMAPGGTDPQVIRKLQDTVIAIANDKALLGQLAEQGAVPFPGGSEDLAKLSAEETRRWKQIIDSARIQLD</sequence>
<dbReference type="PANTHER" id="PTHR42928:SF5">
    <property type="entry name" value="BLR1237 PROTEIN"/>
    <property type="match status" value="1"/>
</dbReference>
<keyword evidence="4" id="KW-1185">Reference proteome</keyword>
<dbReference type="Pfam" id="PF03401">
    <property type="entry name" value="TctC"/>
    <property type="match status" value="1"/>
</dbReference>
<dbReference type="EMBL" id="CADIKW010000001">
    <property type="protein sequence ID" value="CAB3832198.1"/>
    <property type="molecule type" value="Genomic_DNA"/>
</dbReference>
<name>A0A6S7C581_9BURK</name>